<evidence type="ECO:0000313" key="4">
    <source>
        <dbReference type="Proteomes" id="UP001341840"/>
    </source>
</evidence>
<feature type="compositionally biased region" description="Polar residues" evidence="1">
    <location>
        <begin position="227"/>
        <end position="239"/>
    </location>
</feature>
<gene>
    <name evidence="3" type="ORF">PIB30_031086</name>
</gene>
<protein>
    <recommendedName>
        <fullName evidence="2">RPW8 domain-containing protein</fullName>
    </recommendedName>
</protein>
<proteinExistence type="predicted"/>
<feature type="domain" description="RPW8" evidence="2">
    <location>
        <begin position="1"/>
        <end position="151"/>
    </location>
</feature>
<comment type="caution">
    <text evidence="3">The sequence shown here is derived from an EMBL/GenBank/DDBJ whole genome shotgun (WGS) entry which is preliminary data.</text>
</comment>
<evidence type="ECO:0000259" key="2">
    <source>
        <dbReference type="PROSITE" id="PS51153"/>
    </source>
</evidence>
<organism evidence="3 4">
    <name type="scientific">Stylosanthes scabra</name>
    <dbReference type="NCBI Taxonomy" id="79078"/>
    <lineage>
        <taxon>Eukaryota</taxon>
        <taxon>Viridiplantae</taxon>
        <taxon>Streptophyta</taxon>
        <taxon>Embryophyta</taxon>
        <taxon>Tracheophyta</taxon>
        <taxon>Spermatophyta</taxon>
        <taxon>Magnoliopsida</taxon>
        <taxon>eudicotyledons</taxon>
        <taxon>Gunneridae</taxon>
        <taxon>Pentapetalae</taxon>
        <taxon>rosids</taxon>
        <taxon>fabids</taxon>
        <taxon>Fabales</taxon>
        <taxon>Fabaceae</taxon>
        <taxon>Papilionoideae</taxon>
        <taxon>50 kb inversion clade</taxon>
        <taxon>dalbergioids sensu lato</taxon>
        <taxon>Dalbergieae</taxon>
        <taxon>Pterocarpus clade</taxon>
        <taxon>Stylosanthes</taxon>
    </lineage>
</organism>
<dbReference type="Pfam" id="PF05659">
    <property type="entry name" value="RPW8"/>
    <property type="match status" value="2"/>
</dbReference>
<reference evidence="3 4" key="1">
    <citation type="journal article" date="2023" name="Plants (Basel)">
        <title>Bridging the Gap: Combining Genomics and Transcriptomics Approaches to Understand Stylosanthes scabra, an Orphan Legume from the Brazilian Caatinga.</title>
        <authorList>
            <person name="Ferreira-Neto J.R.C."/>
            <person name="da Silva M.D."/>
            <person name="Binneck E."/>
            <person name="de Melo N.F."/>
            <person name="da Silva R.H."/>
            <person name="de Melo A.L.T.M."/>
            <person name="Pandolfi V."/>
            <person name="Bustamante F.O."/>
            <person name="Brasileiro-Vidal A.C."/>
            <person name="Benko-Iseppon A.M."/>
        </authorList>
    </citation>
    <scope>NUCLEOTIDE SEQUENCE [LARGE SCALE GENOMIC DNA]</scope>
    <source>
        <tissue evidence="3">Leaves</tissue>
    </source>
</reference>
<dbReference type="Proteomes" id="UP001341840">
    <property type="component" value="Unassembled WGS sequence"/>
</dbReference>
<sequence>MAASLVGGAALGAAFGELLKAVLEIEHKNRNFEKTLAYIRTTLTAIQPLIREIEQQNRELGRPKEELESLIRDMEDGTKLVHKCSKICRCNFPARIHHQEQLAALVESLIRFFIIDMQAQNARDLKDTLITVRRIHSAINKISPIRTEEITVRTSCSNNSTPEILKEEATNQSTEDTPNLNYSYQKRSSEVYMEGAYDKKAPPGYVRNVIEETHHSMSVKKYEDESWTNNSSAQVQTMENADETESEEGDSSRAAADNLVETQSEELGGAIVRAAFGELLKAVMEMKGKAVMFKSTLSYLQTTIMAIDPLIKEMEHDYLLDDEPNEEVRLLIRQIADVTSLVYKCSRIHKLNYLARIRCQEQLLAMVQILVKFFIIDA</sequence>
<dbReference type="PROSITE" id="PS51153">
    <property type="entry name" value="RPW8"/>
    <property type="match status" value="2"/>
</dbReference>
<dbReference type="EMBL" id="JASCZI010090753">
    <property type="protein sequence ID" value="MED6146070.1"/>
    <property type="molecule type" value="Genomic_DNA"/>
</dbReference>
<accession>A0ABU6TBI6</accession>
<feature type="compositionally biased region" description="Acidic residues" evidence="1">
    <location>
        <begin position="240"/>
        <end position="249"/>
    </location>
</feature>
<evidence type="ECO:0000256" key="1">
    <source>
        <dbReference type="SAM" id="MobiDB-lite"/>
    </source>
</evidence>
<dbReference type="InterPro" id="IPR008808">
    <property type="entry name" value="Powdery_mildew-R_dom"/>
</dbReference>
<evidence type="ECO:0000313" key="3">
    <source>
        <dbReference type="EMBL" id="MED6146070.1"/>
    </source>
</evidence>
<feature type="domain" description="RPW8" evidence="2">
    <location>
        <begin position="261"/>
        <end position="378"/>
    </location>
</feature>
<keyword evidence="4" id="KW-1185">Reference proteome</keyword>
<feature type="region of interest" description="Disordered" evidence="1">
    <location>
        <begin position="217"/>
        <end position="254"/>
    </location>
</feature>
<name>A0ABU6TBI6_9FABA</name>